<dbReference type="InterPro" id="IPR009003">
    <property type="entry name" value="Peptidase_S1_PA"/>
</dbReference>
<evidence type="ECO:0008006" key="3">
    <source>
        <dbReference type="Google" id="ProtNLM"/>
    </source>
</evidence>
<dbReference type="Proteomes" id="UP000235387">
    <property type="component" value="Unassembled WGS sequence"/>
</dbReference>
<dbReference type="SUPFAM" id="SSF50494">
    <property type="entry name" value="Trypsin-like serine proteases"/>
    <property type="match status" value="1"/>
</dbReference>
<protein>
    <recommendedName>
        <fullName evidence="3">Serine protease</fullName>
    </recommendedName>
</protein>
<name>A0A2N7L5J8_9GAMM</name>
<accession>A0A2N7L5J8</accession>
<comment type="caution">
    <text evidence="1">The sequence shown here is derived from an EMBL/GenBank/DDBJ whole genome shotgun (WGS) entry which is preliminary data.</text>
</comment>
<proteinExistence type="predicted"/>
<sequence>MLRTLRSIFVIAISMHLLTGCILINGPTEYANETNAPSINYLPIGIPFILGGHGSSVPLTEDLSLTAKHVAKLDYSSVVAYHPSCDVAIIKEDNRNKRLAPLGRVSANDNVKAYGIGFSGKAIVGEGKYYLDVNFVDSSLFANCPASIMDAPIQSGMSGGGTFNEKGELVGIISGMSGSSFKLLDGRELGNERTSVFVSTLYIKNWIADSIESYYGLDMDTLIAGVPSLTDDFFTNTTPTFNPHP</sequence>
<dbReference type="Gene3D" id="2.40.10.120">
    <property type="match status" value="1"/>
</dbReference>
<dbReference type="AlphaFoldDB" id="A0A2N7L5J8"/>
<reference evidence="2" key="1">
    <citation type="submission" date="2016-07" db="EMBL/GenBank/DDBJ databases">
        <title>Nontailed viruses are major unrecognized killers of bacteria in the ocean.</title>
        <authorList>
            <person name="Kauffman K."/>
            <person name="Hussain F."/>
            <person name="Yang J."/>
            <person name="Arevalo P."/>
            <person name="Brown J."/>
            <person name="Cutler M."/>
            <person name="Kelly L."/>
            <person name="Polz M.F."/>
        </authorList>
    </citation>
    <scope>NUCLEOTIDE SEQUENCE [LARGE SCALE GENOMIC DNA]</scope>
    <source>
        <strain evidence="2">10N.261.45.A10</strain>
    </source>
</reference>
<gene>
    <name evidence="1" type="ORF">BCT23_05310</name>
</gene>
<dbReference type="RefSeq" id="WP_102316563.1">
    <property type="nucleotide sequence ID" value="NZ_MCYQ01000007.1"/>
</dbReference>
<dbReference type="PROSITE" id="PS51257">
    <property type="entry name" value="PROKAR_LIPOPROTEIN"/>
    <property type="match status" value="1"/>
</dbReference>
<organism evidence="1 2">
    <name type="scientific">Enterovibrio norvegicus</name>
    <dbReference type="NCBI Taxonomy" id="188144"/>
    <lineage>
        <taxon>Bacteria</taxon>
        <taxon>Pseudomonadati</taxon>
        <taxon>Pseudomonadota</taxon>
        <taxon>Gammaproteobacteria</taxon>
        <taxon>Vibrionales</taxon>
        <taxon>Vibrionaceae</taxon>
        <taxon>Enterovibrio</taxon>
    </lineage>
</organism>
<dbReference type="EMBL" id="MDAL01000049">
    <property type="protein sequence ID" value="PMN88921.1"/>
    <property type="molecule type" value="Genomic_DNA"/>
</dbReference>
<evidence type="ECO:0000313" key="1">
    <source>
        <dbReference type="EMBL" id="PMN88921.1"/>
    </source>
</evidence>
<evidence type="ECO:0000313" key="2">
    <source>
        <dbReference type="Proteomes" id="UP000235387"/>
    </source>
</evidence>